<dbReference type="SUPFAM" id="SSF53756">
    <property type="entry name" value="UDP-Glycosyltransferase/glycogen phosphorylase"/>
    <property type="match status" value="1"/>
</dbReference>
<accession>A0A7X2LXJ7</accession>
<evidence type="ECO:0000313" key="4">
    <source>
        <dbReference type="Proteomes" id="UP000448867"/>
    </source>
</evidence>
<comment type="caution">
    <text evidence="3">The sequence shown here is derived from an EMBL/GenBank/DDBJ whole genome shotgun (WGS) entry which is preliminary data.</text>
</comment>
<gene>
    <name evidence="3" type="ORF">GJU40_10800</name>
</gene>
<dbReference type="OrthoDB" id="9803279at2"/>
<organism evidence="3 4">
    <name type="scientific">Metabacillus lacus</name>
    <dbReference type="NCBI Taxonomy" id="1983721"/>
    <lineage>
        <taxon>Bacteria</taxon>
        <taxon>Bacillati</taxon>
        <taxon>Bacillota</taxon>
        <taxon>Bacilli</taxon>
        <taxon>Bacillales</taxon>
        <taxon>Bacillaceae</taxon>
        <taxon>Metabacillus</taxon>
    </lineage>
</organism>
<dbReference type="Pfam" id="PF13439">
    <property type="entry name" value="Glyco_transf_4"/>
    <property type="match status" value="1"/>
</dbReference>
<keyword evidence="4" id="KW-1185">Reference proteome</keyword>
<dbReference type="CDD" id="cd03801">
    <property type="entry name" value="GT4_PimA-like"/>
    <property type="match status" value="1"/>
</dbReference>
<feature type="domain" description="Glycosyl transferase family 1" evidence="1">
    <location>
        <begin position="203"/>
        <end position="360"/>
    </location>
</feature>
<dbReference type="AlphaFoldDB" id="A0A7X2LXJ7"/>
<evidence type="ECO:0000313" key="3">
    <source>
        <dbReference type="EMBL" id="MRX72635.1"/>
    </source>
</evidence>
<dbReference type="Proteomes" id="UP000448867">
    <property type="component" value="Unassembled WGS sequence"/>
</dbReference>
<proteinExistence type="predicted"/>
<protein>
    <submittedName>
        <fullName evidence="3">Glycosyltransferase</fullName>
    </submittedName>
</protein>
<dbReference type="PANTHER" id="PTHR12526">
    <property type="entry name" value="GLYCOSYLTRANSFERASE"/>
    <property type="match status" value="1"/>
</dbReference>
<feature type="domain" description="Glycosyltransferase subfamily 4-like N-terminal" evidence="2">
    <location>
        <begin position="23"/>
        <end position="193"/>
    </location>
</feature>
<dbReference type="Pfam" id="PF00534">
    <property type="entry name" value="Glycos_transf_1"/>
    <property type="match status" value="1"/>
</dbReference>
<dbReference type="PANTHER" id="PTHR12526:SF638">
    <property type="entry name" value="SPORE COAT PROTEIN SA"/>
    <property type="match status" value="1"/>
</dbReference>
<name>A0A7X2LXJ7_9BACI</name>
<dbReference type="EMBL" id="WKKI01000018">
    <property type="protein sequence ID" value="MRX72635.1"/>
    <property type="molecule type" value="Genomic_DNA"/>
</dbReference>
<dbReference type="GO" id="GO:0016757">
    <property type="term" value="F:glycosyltransferase activity"/>
    <property type="evidence" value="ECO:0007669"/>
    <property type="project" value="InterPro"/>
</dbReference>
<dbReference type="RefSeq" id="WP_154307795.1">
    <property type="nucleotide sequence ID" value="NZ_WKKI01000018.1"/>
</dbReference>
<evidence type="ECO:0000259" key="1">
    <source>
        <dbReference type="Pfam" id="PF00534"/>
    </source>
</evidence>
<sequence length="391" mass="43359">MNRNLPQLSVLILSSEYPPWIEGGLGTYVHGLAKFLAKKNVSVTVLVLGNSKKEYYRESAGIKIYKPALTASVKNSYADWIAAANLGMFQYASMLSQKESFSIIHAHDWLVSGAASALKKLLAIPLVSTLHSTETARKRTSSFMPEGGIVSWERQLLQYSDKVIVCTKEMEQEACSVLRGCPTVVIPAGIDPETLEEEKAVSSINTPYLLSYGRLVPEKGFEMLLDSFAELKKTEFNLHLVIGGKGPLYIPLTKQAEELGIQESITFTGFLNWKERNYLLRRAAAAIFPSLYEPFGLSAVESMYKGTPTIASNVGGYRETVRDGQTGILFQAGSVASLTEGMAKLLNQPLLSHQLGKNVKAFTVDHYHWQEIIAEIIEIYLQQILTEEKRN</sequence>
<dbReference type="InterPro" id="IPR001296">
    <property type="entry name" value="Glyco_trans_1"/>
</dbReference>
<reference evidence="3 4" key="1">
    <citation type="submission" date="2019-11" db="EMBL/GenBank/DDBJ databases">
        <title>Bacillus lacus genome.</title>
        <authorList>
            <person name="Allen C.J."/>
            <person name="Newman J.D."/>
        </authorList>
    </citation>
    <scope>NUCLEOTIDE SEQUENCE [LARGE SCALE GENOMIC DNA]</scope>
    <source>
        <strain evidence="3 4">KCTC 33946</strain>
    </source>
</reference>
<dbReference type="InterPro" id="IPR028098">
    <property type="entry name" value="Glyco_trans_4-like_N"/>
</dbReference>
<evidence type="ECO:0000259" key="2">
    <source>
        <dbReference type="Pfam" id="PF13439"/>
    </source>
</evidence>
<dbReference type="Gene3D" id="3.40.50.2000">
    <property type="entry name" value="Glycogen Phosphorylase B"/>
    <property type="match status" value="2"/>
</dbReference>
<keyword evidence="3" id="KW-0808">Transferase</keyword>